<reference evidence="1 2" key="1">
    <citation type="journal article" date="2020" name="Cell">
        <title>Large-Scale Comparative Analyses of Tick Genomes Elucidate Their Genetic Diversity and Vector Capacities.</title>
        <authorList>
            <consortium name="Tick Genome and Microbiome Consortium (TIGMIC)"/>
            <person name="Jia N."/>
            <person name="Wang J."/>
            <person name="Shi W."/>
            <person name="Du L."/>
            <person name="Sun Y."/>
            <person name="Zhan W."/>
            <person name="Jiang J.F."/>
            <person name="Wang Q."/>
            <person name="Zhang B."/>
            <person name="Ji P."/>
            <person name="Bell-Sakyi L."/>
            <person name="Cui X.M."/>
            <person name="Yuan T.T."/>
            <person name="Jiang B.G."/>
            <person name="Yang W.F."/>
            <person name="Lam T.T."/>
            <person name="Chang Q.C."/>
            <person name="Ding S.J."/>
            <person name="Wang X.J."/>
            <person name="Zhu J.G."/>
            <person name="Ruan X.D."/>
            <person name="Zhao L."/>
            <person name="Wei J.T."/>
            <person name="Ye R.Z."/>
            <person name="Que T.C."/>
            <person name="Du C.H."/>
            <person name="Zhou Y.H."/>
            <person name="Cheng J.X."/>
            <person name="Dai P.F."/>
            <person name="Guo W.B."/>
            <person name="Han X.H."/>
            <person name="Huang E.J."/>
            <person name="Li L.F."/>
            <person name="Wei W."/>
            <person name="Gao Y.C."/>
            <person name="Liu J.Z."/>
            <person name="Shao H.Z."/>
            <person name="Wang X."/>
            <person name="Wang C.C."/>
            <person name="Yang T.C."/>
            <person name="Huo Q.B."/>
            <person name="Li W."/>
            <person name="Chen H.Y."/>
            <person name="Chen S.E."/>
            <person name="Zhou L.G."/>
            <person name="Ni X.B."/>
            <person name="Tian J.H."/>
            <person name="Sheng Y."/>
            <person name="Liu T."/>
            <person name="Pan Y.S."/>
            <person name="Xia L.Y."/>
            <person name="Li J."/>
            <person name="Zhao F."/>
            <person name="Cao W.C."/>
        </authorList>
    </citation>
    <scope>NUCLEOTIDE SEQUENCE [LARGE SCALE GENOMIC DNA]</scope>
    <source>
        <strain evidence="1">Iper-2018</strain>
    </source>
</reference>
<dbReference type="Proteomes" id="UP000805193">
    <property type="component" value="Unassembled WGS sequence"/>
</dbReference>
<comment type="caution">
    <text evidence="1">The sequence shown here is derived from an EMBL/GenBank/DDBJ whole genome shotgun (WGS) entry which is preliminary data.</text>
</comment>
<evidence type="ECO:0000313" key="2">
    <source>
        <dbReference type="Proteomes" id="UP000805193"/>
    </source>
</evidence>
<sequence length="243" mass="27426">MGVTFWRLSVPRSVRRVADTQVVLKCEFMYNKKGVKLMVKWLCKDSLEPVYQWIPRDEVPGNFRMNSRDDYSQYYAICMTRDARELDGQYACIVASLTDQDARHQGMAIYSAVYMASSNPTVSQCAVELNFKVGEERTGSFFYVTVLPRAEELVAATSHHPATPPRNRSRRRQKAKRKASATVASASASAASAVTDTSRRRSGMGDDPMPLRGVIPYAQMFGGPVLLRLWLPTRRRLSQFNQA</sequence>
<accession>A0AC60QK05</accession>
<proteinExistence type="predicted"/>
<gene>
    <name evidence="1" type="ORF">HPB47_018713</name>
</gene>
<keyword evidence="2" id="KW-1185">Reference proteome</keyword>
<organism evidence="1 2">
    <name type="scientific">Ixodes persulcatus</name>
    <name type="common">Taiga tick</name>
    <dbReference type="NCBI Taxonomy" id="34615"/>
    <lineage>
        <taxon>Eukaryota</taxon>
        <taxon>Metazoa</taxon>
        <taxon>Ecdysozoa</taxon>
        <taxon>Arthropoda</taxon>
        <taxon>Chelicerata</taxon>
        <taxon>Arachnida</taxon>
        <taxon>Acari</taxon>
        <taxon>Parasitiformes</taxon>
        <taxon>Ixodida</taxon>
        <taxon>Ixodoidea</taxon>
        <taxon>Ixodidae</taxon>
        <taxon>Ixodinae</taxon>
        <taxon>Ixodes</taxon>
    </lineage>
</organism>
<protein>
    <submittedName>
        <fullName evidence="1">Uncharacterized protein</fullName>
    </submittedName>
</protein>
<dbReference type="EMBL" id="JABSTQ010007968">
    <property type="protein sequence ID" value="KAG0435043.1"/>
    <property type="molecule type" value="Genomic_DNA"/>
</dbReference>
<evidence type="ECO:0000313" key="1">
    <source>
        <dbReference type="EMBL" id="KAG0435043.1"/>
    </source>
</evidence>
<name>A0AC60QK05_IXOPE</name>